<dbReference type="SUPFAM" id="SSF49464">
    <property type="entry name" value="Carboxypeptidase regulatory domain-like"/>
    <property type="match status" value="1"/>
</dbReference>
<protein>
    <submittedName>
        <fullName evidence="1">Carboxypeptidase-like regulatory domain-containing protein</fullName>
    </submittedName>
</protein>
<sequence length="244" mass="26902">MRKQTPFTLKIASPCQQSWHDMRETTSGRYCSHCSKNVIDFTTMSDAEIEQLLQDNTQQYCGYFKATQINNTWGTADKHKPRTVLPAAMVSALLLAAVGNSEARPPAPLVTTVHNFPVNLPVEASFADTSAPGKDSLPEVSGVVRDKDSHDPLVGVVIEIKGTTYRAITDVKGRFTLKIPAEVDARKIKLIFLYIGYESKELKVKGPYPMQVTLELSQTVMGQFAIVRKKTGFLADLRSLLGIG</sequence>
<evidence type="ECO:0000313" key="2">
    <source>
        <dbReference type="Proteomes" id="UP001207742"/>
    </source>
</evidence>
<accession>A0ABT3IKG6</accession>
<comment type="caution">
    <text evidence="1">The sequence shown here is derived from an EMBL/GenBank/DDBJ whole genome shotgun (WGS) entry which is preliminary data.</text>
</comment>
<name>A0ABT3IKG6_9BACT</name>
<dbReference type="Proteomes" id="UP001207742">
    <property type="component" value="Unassembled WGS sequence"/>
</dbReference>
<organism evidence="1 2">
    <name type="scientific">Chitinophaga nivalis</name>
    <dbReference type="NCBI Taxonomy" id="2991709"/>
    <lineage>
        <taxon>Bacteria</taxon>
        <taxon>Pseudomonadati</taxon>
        <taxon>Bacteroidota</taxon>
        <taxon>Chitinophagia</taxon>
        <taxon>Chitinophagales</taxon>
        <taxon>Chitinophagaceae</taxon>
        <taxon>Chitinophaga</taxon>
    </lineage>
</organism>
<reference evidence="1 2" key="1">
    <citation type="submission" date="2022-10" db="EMBL/GenBank/DDBJ databases">
        <title>Chitinophaga nivalis PC15 sp. nov., isolated from Pyeongchang county, South Korea.</title>
        <authorList>
            <person name="Trinh H.N."/>
        </authorList>
    </citation>
    <scope>NUCLEOTIDE SEQUENCE [LARGE SCALE GENOMIC DNA]</scope>
    <source>
        <strain evidence="1 2">PC14</strain>
    </source>
</reference>
<keyword evidence="2" id="KW-1185">Reference proteome</keyword>
<dbReference type="EMBL" id="JAPDNS010000001">
    <property type="protein sequence ID" value="MCW3484254.1"/>
    <property type="molecule type" value="Genomic_DNA"/>
</dbReference>
<dbReference type="Pfam" id="PF13715">
    <property type="entry name" value="CarbopepD_reg_2"/>
    <property type="match status" value="1"/>
</dbReference>
<gene>
    <name evidence="1" type="ORF">OL497_10140</name>
</gene>
<evidence type="ECO:0000313" key="1">
    <source>
        <dbReference type="EMBL" id="MCW3484254.1"/>
    </source>
</evidence>
<proteinExistence type="predicted"/>
<dbReference type="RefSeq" id="WP_264729773.1">
    <property type="nucleotide sequence ID" value="NZ_JAPDNR010000001.1"/>
</dbReference>
<dbReference type="InterPro" id="IPR008969">
    <property type="entry name" value="CarboxyPept-like_regulatory"/>
</dbReference>
<dbReference type="Gene3D" id="2.60.40.1120">
    <property type="entry name" value="Carboxypeptidase-like, regulatory domain"/>
    <property type="match status" value="1"/>
</dbReference>